<name>A0A2M7G973_9BACT</name>
<accession>A0A2M7G973</accession>
<dbReference type="AlphaFoldDB" id="A0A2M7G973"/>
<proteinExistence type="predicted"/>
<protein>
    <recommendedName>
        <fullName evidence="3">YkgJ family cysteine cluster protein</fullName>
    </recommendedName>
</protein>
<dbReference type="Pfam" id="PF03692">
    <property type="entry name" value="CxxCxxCC"/>
    <property type="match status" value="1"/>
</dbReference>
<evidence type="ECO:0000313" key="2">
    <source>
        <dbReference type="Proteomes" id="UP000231019"/>
    </source>
</evidence>
<dbReference type="Proteomes" id="UP000231019">
    <property type="component" value="Unassembled WGS sequence"/>
</dbReference>
<gene>
    <name evidence="1" type="ORF">COW36_03695</name>
</gene>
<dbReference type="InterPro" id="IPR005358">
    <property type="entry name" value="Puta_zinc/iron-chelating_dom"/>
</dbReference>
<dbReference type="EMBL" id="PFFQ01000012">
    <property type="protein sequence ID" value="PIW18404.1"/>
    <property type="molecule type" value="Genomic_DNA"/>
</dbReference>
<dbReference type="PANTHER" id="PTHR35866:SF1">
    <property type="entry name" value="YKGJ FAMILY CYSTEINE CLUSTER PROTEIN"/>
    <property type="match status" value="1"/>
</dbReference>
<evidence type="ECO:0008006" key="3">
    <source>
        <dbReference type="Google" id="ProtNLM"/>
    </source>
</evidence>
<comment type="caution">
    <text evidence="1">The sequence shown here is derived from an EMBL/GenBank/DDBJ whole genome shotgun (WGS) entry which is preliminary data.</text>
</comment>
<sequence>MTIVLRKPLKSTDPMPSFDSLEALWEQADVLQAETQARYPDMNCHAGCADCCKFHGSPITYPVEWLQIQAQLDRDSVLKQAVKERFQALQQYLRSRLKAQEKPTLREALFVAPCPFLAENRCEIYALRPLTCRTYGNTRLKESTPSDSVQDFYTCDMEKERWEEMLPMAQEEPIHLPARESLFQALEKIDPQAPQTLLVYLERYLRHAKT</sequence>
<evidence type="ECO:0000313" key="1">
    <source>
        <dbReference type="EMBL" id="PIW18404.1"/>
    </source>
</evidence>
<reference evidence="1 2" key="1">
    <citation type="submission" date="2017-09" db="EMBL/GenBank/DDBJ databases">
        <title>Depth-based differentiation of microbial function through sediment-hosted aquifers and enrichment of novel symbionts in the deep terrestrial subsurface.</title>
        <authorList>
            <person name="Probst A.J."/>
            <person name="Ladd B."/>
            <person name="Jarett J.K."/>
            <person name="Geller-Mcgrath D.E."/>
            <person name="Sieber C.M."/>
            <person name="Emerson J.B."/>
            <person name="Anantharaman K."/>
            <person name="Thomas B.C."/>
            <person name="Malmstrom R."/>
            <person name="Stieglmeier M."/>
            <person name="Klingl A."/>
            <person name="Woyke T."/>
            <person name="Ryan C.M."/>
            <person name="Banfield J.F."/>
        </authorList>
    </citation>
    <scope>NUCLEOTIDE SEQUENCE [LARGE SCALE GENOMIC DNA]</scope>
    <source>
        <strain evidence="1">CG17_big_fil_post_rev_8_21_14_2_50_48_46</strain>
    </source>
</reference>
<dbReference type="PANTHER" id="PTHR35866">
    <property type="entry name" value="PUTATIVE-RELATED"/>
    <property type="match status" value="1"/>
</dbReference>
<organism evidence="1 2">
    <name type="scientific">bacterium (Candidatus Blackallbacteria) CG17_big_fil_post_rev_8_21_14_2_50_48_46</name>
    <dbReference type="NCBI Taxonomy" id="2014261"/>
    <lineage>
        <taxon>Bacteria</taxon>
        <taxon>Candidatus Blackallbacteria</taxon>
    </lineage>
</organism>